<dbReference type="InterPro" id="IPR029044">
    <property type="entry name" value="Nucleotide-diphossugar_trans"/>
</dbReference>
<keyword evidence="5" id="KW-1185">Reference proteome</keyword>
<dbReference type="EMBL" id="QJTD01000001">
    <property type="protein sequence ID" value="PYE82709.1"/>
    <property type="molecule type" value="Genomic_DNA"/>
</dbReference>
<dbReference type="Proteomes" id="UP000248054">
    <property type="component" value="Unassembled WGS sequence"/>
</dbReference>
<dbReference type="SUPFAM" id="SSF53448">
    <property type="entry name" value="Nucleotide-diphospho-sugar transferases"/>
    <property type="match status" value="1"/>
</dbReference>
<dbReference type="GO" id="GO:0016758">
    <property type="term" value="F:hexosyltransferase activity"/>
    <property type="evidence" value="ECO:0007669"/>
    <property type="project" value="UniProtKB-ARBA"/>
</dbReference>
<name>A0A2V4XKW0_9FLAO</name>
<reference evidence="4 5" key="1">
    <citation type="submission" date="2018-06" db="EMBL/GenBank/DDBJ databases">
        <title>Genomic Encyclopedia of Type Strains, Phase III (KMG-III): the genomes of soil and plant-associated and newly described type strains.</title>
        <authorList>
            <person name="Whitman W."/>
        </authorList>
    </citation>
    <scope>NUCLEOTIDE SEQUENCE [LARGE SCALE GENOMIC DNA]</scope>
    <source>
        <strain evidence="4 5">CECT 7945</strain>
    </source>
</reference>
<keyword evidence="2 4" id="KW-0808">Transferase</keyword>
<accession>A0A2V4XKW0</accession>
<evidence type="ECO:0000313" key="5">
    <source>
        <dbReference type="Proteomes" id="UP000248054"/>
    </source>
</evidence>
<evidence type="ECO:0000256" key="1">
    <source>
        <dbReference type="ARBA" id="ARBA00022676"/>
    </source>
</evidence>
<dbReference type="PANTHER" id="PTHR22916">
    <property type="entry name" value="GLYCOSYLTRANSFERASE"/>
    <property type="match status" value="1"/>
</dbReference>
<dbReference type="OrthoDB" id="396512at2"/>
<comment type="caution">
    <text evidence="4">The sequence shown here is derived from an EMBL/GenBank/DDBJ whole genome shotgun (WGS) entry which is preliminary data.</text>
</comment>
<proteinExistence type="predicted"/>
<evidence type="ECO:0000256" key="2">
    <source>
        <dbReference type="ARBA" id="ARBA00022679"/>
    </source>
</evidence>
<dbReference type="InterPro" id="IPR001173">
    <property type="entry name" value="Glyco_trans_2-like"/>
</dbReference>
<evidence type="ECO:0000259" key="3">
    <source>
        <dbReference type="Pfam" id="PF00535"/>
    </source>
</evidence>
<dbReference type="AlphaFoldDB" id="A0A2V4XKW0"/>
<protein>
    <submittedName>
        <fullName evidence="4">Glycosyltransferase involved in cell wall biosynthesis</fullName>
    </submittedName>
</protein>
<dbReference type="Pfam" id="PF00535">
    <property type="entry name" value="Glycos_transf_2"/>
    <property type="match status" value="1"/>
</dbReference>
<dbReference type="Gene3D" id="3.90.550.10">
    <property type="entry name" value="Spore Coat Polysaccharide Biosynthesis Protein SpsA, Chain A"/>
    <property type="match status" value="1"/>
</dbReference>
<dbReference type="CDD" id="cd00761">
    <property type="entry name" value="Glyco_tranf_GTA_type"/>
    <property type="match status" value="1"/>
</dbReference>
<dbReference type="RefSeq" id="WP_110473717.1">
    <property type="nucleotide sequence ID" value="NZ_BMWQ01000001.1"/>
</dbReference>
<organism evidence="4 5">
    <name type="scientific">Winogradskyella epiphytica</name>
    <dbReference type="NCBI Taxonomy" id="262005"/>
    <lineage>
        <taxon>Bacteria</taxon>
        <taxon>Pseudomonadati</taxon>
        <taxon>Bacteroidota</taxon>
        <taxon>Flavobacteriia</taxon>
        <taxon>Flavobacteriales</taxon>
        <taxon>Flavobacteriaceae</taxon>
        <taxon>Winogradskyella</taxon>
    </lineage>
</organism>
<gene>
    <name evidence="4" type="ORF">DFQ11_101134</name>
</gene>
<evidence type="ECO:0000313" key="4">
    <source>
        <dbReference type="EMBL" id="PYE82709.1"/>
    </source>
</evidence>
<keyword evidence="1" id="KW-0328">Glycosyltransferase</keyword>
<sequence>MPKVSIILPCYNVEKYIAKSIQSVLEQTYADFELLVVIDGSPDNSKAIAETFQDSRIHIYEKTNGGLSDARNYGLERANGEFVYFMDSDDWIESSLLEKSICVLEEENLNLVIFGYIQDDEDVDGNLTASHVILPNTNVIQKLDENKELGPNILGLMGYAWNKVYRRSFLIANHFVFEKGTSLIEDILFNAQLYHKLDKLRFINEAFYHYLNRPSATLIKQYHSDSFELKLRRNRVLQALFNEWAFSNQDSIVAASHIGGIRYCLHNMFYFKNSLSFYEKKEHIKEMIQHPFTKEVINNFAPKTLKDKVFKVLIKYEQAFLLAILAQLKK</sequence>
<feature type="domain" description="Glycosyltransferase 2-like" evidence="3">
    <location>
        <begin position="5"/>
        <end position="158"/>
    </location>
</feature>
<dbReference type="PANTHER" id="PTHR22916:SF51">
    <property type="entry name" value="GLYCOSYLTRANSFERASE EPSH-RELATED"/>
    <property type="match status" value="1"/>
</dbReference>